<dbReference type="PANTHER" id="PTHR21240:SF31">
    <property type="entry name" value="AMIDOHYDROLASE FAMILY PROTEIN (AFU_ORTHOLOGUE AFUA_7G05840)"/>
    <property type="match status" value="1"/>
</dbReference>
<dbReference type="GO" id="GO:0016831">
    <property type="term" value="F:carboxy-lyase activity"/>
    <property type="evidence" value="ECO:0007669"/>
    <property type="project" value="UniProtKB-KW"/>
</dbReference>
<dbReference type="OrthoDB" id="432010at2759"/>
<dbReference type="EMBL" id="NRSZ01001093">
    <property type="protein sequence ID" value="PNY23443.1"/>
    <property type="molecule type" value="Genomic_DNA"/>
</dbReference>
<evidence type="ECO:0000256" key="1">
    <source>
        <dbReference type="ARBA" id="ARBA00022793"/>
    </source>
</evidence>
<dbReference type="FunFam" id="3.20.20.140:FF:000043">
    <property type="entry name" value="Amidohydrolase family protein"/>
    <property type="match status" value="1"/>
</dbReference>
<dbReference type="SUPFAM" id="SSF51556">
    <property type="entry name" value="Metallo-dependent hydrolases"/>
    <property type="match status" value="1"/>
</dbReference>
<organism evidence="5 6">
    <name type="scientific">Tolypocladium capitatum</name>
    <dbReference type="NCBI Taxonomy" id="45235"/>
    <lineage>
        <taxon>Eukaryota</taxon>
        <taxon>Fungi</taxon>
        <taxon>Dikarya</taxon>
        <taxon>Ascomycota</taxon>
        <taxon>Pezizomycotina</taxon>
        <taxon>Sordariomycetes</taxon>
        <taxon>Hypocreomycetidae</taxon>
        <taxon>Hypocreales</taxon>
        <taxon>Ophiocordycipitaceae</taxon>
        <taxon>Tolypocladium</taxon>
    </lineage>
</organism>
<dbReference type="InterPro" id="IPR006680">
    <property type="entry name" value="Amidohydro-rel"/>
</dbReference>
<keyword evidence="1 3" id="KW-0210">Decarboxylase</keyword>
<name>A0A2K3Q7J3_9HYPO</name>
<comment type="similarity">
    <text evidence="3">Belongs to the metallo-dependent hydrolases superfamily.</text>
</comment>
<keyword evidence="6" id="KW-1185">Reference proteome</keyword>
<dbReference type="InterPro" id="IPR032465">
    <property type="entry name" value="ACMSD"/>
</dbReference>
<gene>
    <name evidence="5" type="ORF">TCAP_06612</name>
</gene>
<dbReference type="GO" id="GO:0005829">
    <property type="term" value="C:cytosol"/>
    <property type="evidence" value="ECO:0007669"/>
    <property type="project" value="TreeGrafter"/>
</dbReference>
<evidence type="ECO:0000313" key="6">
    <source>
        <dbReference type="Proteomes" id="UP000236621"/>
    </source>
</evidence>
<dbReference type="Proteomes" id="UP000236621">
    <property type="component" value="Unassembled WGS sequence"/>
</dbReference>
<dbReference type="Pfam" id="PF04909">
    <property type="entry name" value="Amidohydro_2"/>
    <property type="match status" value="1"/>
</dbReference>
<dbReference type="STRING" id="45235.A0A2K3Q7J3"/>
<evidence type="ECO:0000256" key="2">
    <source>
        <dbReference type="ARBA" id="ARBA00023239"/>
    </source>
</evidence>
<evidence type="ECO:0000256" key="3">
    <source>
        <dbReference type="RuleBase" id="RU366045"/>
    </source>
</evidence>
<reference evidence="5 6" key="1">
    <citation type="submission" date="2017-08" db="EMBL/GenBank/DDBJ databases">
        <title>Harnessing the power of phylogenomics to disentangle the directionality and signatures of interkingdom host jumping in the parasitic fungal genus Tolypocladium.</title>
        <authorList>
            <person name="Quandt C.A."/>
            <person name="Patterson W."/>
            <person name="Spatafora J.W."/>
        </authorList>
    </citation>
    <scope>NUCLEOTIDE SEQUENCE [LARGE SCALE GENOMIC DNA]</scope>
    <source>
        <strain evidence="5 6">CBS 113982</strain>
    </source>
</reference>
<feature type="domain" description="Amidohydrolase-related" evidence="4">
    <location>
        <begin position="137"/>
        <end position="430"/>
    </location>
</feature>
<dbReference type="GO" id="GO:0016787">
    <property type="term" value="F:hydrolase activity"/>
    <property type="evidence" value="ECO:0007669"/>
    <property type="project" value="InterPro"/>
</dbReference>
<proteinExistence type="inferred from homology"/>
<feature type="non-terminal residue" evidence="5">
    <location>
        <position position="1"/>
    </location>
</feature>
<dbReference type="InterPro" id="IPR032466">
    <property type="entry name" value="Metal_Hydrolase"/>
</dbReference>
<evidence type="ECO:0000313" key="5">
    <source>
        <dbReference type="EMBL" id="PNY23443.1"/>
    </source>
</evidence>
<dbReference type="Gene3D" id="3.20.20.140">
    <property type="entry name" value="Metal-dependent hydrolases"/>
    <property type="match status" value="1"/>
</dbReference>
<dbReference type="GO" id="GO:0019748">
    <property type="term" value="P:secondary metabolic process"/>
    <property type="evidence" value="ECO:0007669"/>
    <property type="project" value="TreeGrafter"/>
</dbReference>
<dbReference type="PANTHER" id="PTHR21240">
    <property type="entry name" value="2-AMINO-3-CARBOXYLMUCONATE-6-SEMIALDEHYDE DECARBOXYLASE"/>
    <property type="match status" value="1"/>
</dbReference>
<keyword evidence="2 3" id="KW-0456">Lyase</keyword>
<evidence type="ECO:0000259" key="4">
    <source>
        <dbReference type="Pfam" id="PF04909"/>
    </source>
</evidence>
<dbReference type="AlphaFoldDB" id="A0A2K3Q7J3"/>
<sequence length="438" mass="48929">LALARRITVNTGLSTIPFTSEHAVRPNCRSGTVLDLLLDAIGRRPDGSLIPSLVQNACSCLAFDSPGEQPAAADWQAGKLMTVAYAGPPTTLTPVLTAPCLTMLGKVALEEAFALPRLHEKTRWWASLFAVNAERHAAEMQDITDIRVKYMDKYGVGYTILSYTAPGVQDIWDPKEAQALAVEINDYVAGATKSHPDRFGAFATLSMHDPEEAAAELKRCVTQYGFKGALVNDTQRAGPDGDDMVFYDGPEWDVFWSTVTELDVPFYLHPRNPTGTMHEKLWAKREWLIGPPLSFAHGVSLHALGMVTNGVFDRHPKLQVVLGHLGEHIPFDMWRINHWFEDVKKPLGLSCKKTIREYFQQNLWITTSGHFSTTTLQFCMSEVGADRILFSIDYPFESFDDACVWYDGVQLNMVDKIKIGRDNAKKLFKLPDFKDSES</sequence>
<accession>A0A2K3Q7J3</accession>
<protein>
    <submittedName>
        <fullName evidence="5">2,3-dihydroxybenzoate decarboxylase</fullName>
    </submittedName>
</protein>
<comment type="caution">
    <text evidence="5">The sequence shown here is derived from an EMBL/GenBank/DDBJ whole genome shotgun (WGS) entry which is preliminary data.</text>
</comment>